<organism evidence="2 3">
    <name type="scientific">Anaerolinea thermophila</name>
    <dbReference type="NCBI Taxonomy" id="167964"/>
    <lineage>
        <taxon>Bacteria</taxon>
        <taxon>Bacillati</taxon>
        <taxon>Chloroflexota</taxon>
        <taxon>Anaerolineae</taxon>
        <taxon>Anaerolineales</taxon>
        <taxon>Anaerolineaceae</taxon>
        <taxon>Anaerolinea</taxon>
    </lineage>
</organism>
<proteinExistence type="predicted"/>
<dbReference type="AlphaFoldDB" id="A0A117LGT0"/>
<feature type="transmembrane region" description="Helical" evidence="1">
    <location>
        <begin position="77"/>
        <end position="95"/>
    </location>
</feature>
<dbReference type="EMBL" id="LGFU01000030">
    <property type="protein sequence ID" value="KUK46418.1"/>
    <property type="molecule type" value="Genomic_DNA"/>
</dbReference>
<feature type="transmembrane region" description="Helical" evidence="1">
    <location>
        <begin position="155"/>
        <end position="174"/>
    </location>
</feature>
<name>A0A117LGT0_9CHLR</name>
<feature type="transmembrane region" description="Helical" evidence="1">
    <location>
        <begin position="186"/>
        <end position="206"/>
    </location>
</feature>
<feature type="transmembrane region" description="Helical" evidence="1">
    <location>
        <begin position="102"/>
        <end position="118"/>
    </location>
</feature>
<keyword evidence="1" id="KW-0812">Transmembrane</keyword>
<accession>A0A117LGT0</accession>
<feature type="transmembrane region" description="Helical" evidence="1">
    <location>
        <begin position="124"/>
        <end position="143"/>
    </location>
</feature>
<gene>
    <name evidence="2" type="ORF">XD73_0717</name>
</gene>
<reference evidence="2 3" key="1">
    <citation type="journal article" date="2015" name="MBio">
        <title>Genome-Resolved Metagenomic Analysis Reveals Roles for Candidate Phyla and Other Microbial Community Members in Biogeochemical Transformations in Oil Reservoirs.</title>
        <authorList>
            <person name="Hu P."/>
            <person name="Tom L."/>
            <person name="Singh A."/>
            <person name="Thomas B.C."/>
            <person name="Baker B.J."/>
            <person name="Piceno Y.M."/>
            <person name="Andersen G.L."/>
            <person name="Banfield J.F."/>
        </authorList>
    </citation>
    <scope>NUCLEOTIDE SEQUENCE [LARGE SCALE GENOMIC DNA]</scope>
    <source>
        <strain evidence="2">46_16</strain>
    </source>
</reference>
<sequence>MNFPVIYLIVPAVISASSLLIRKRTLLYRGILLALTFLLSSSAFILTLQNGGRYAQNLTGEKIYILGRSLTIQSTELPFIGFIYFVAFIWILSTISREINDYFPAICVFYCSLNIASYSIDPFLYSVLIIFLANVMYLPVLSSSTNRQISGRMRFLVFQLLSVFLILLAGWILAGGEIAPVNEDQLFFSSILLGFGIALWLGAFPFHTWIPLLADEVSFLPFGFMMTMIPVSGVMMLLKFLNDFAWLREYSAFFLAIQYLGAFMIVLGSIGAFFQ</sequence>
<feature type="transmembrane region" description="Helical" evidence="1">
    <location>
        <begin position="250"/>
        <end position="274"/>
    </location>
</feature>
<evidence type="ECO:0000256" key="1">
    <source>
        <dbReference type="SAM" id="Phobius"/>
    </source>
</evidence>
<evidence type="ECO:0000313" key="2">
    <source>
        <dbReference type="EMBL" id="KUK46418.1"/>
    </source>
</evidence>
<evidence type="ECO:0000313" key="3">
    <source>
        <dbReference type="Proteomes" id="UP000064249"/>
    </source>
</evidence>
<keyword evidence="1" id="KW-1133">Transmembrane helix</keyword>
<comment type="caution">
    <text evidence="2">The sequence shown here is derived from an EMBL/GenBank/DDBJ whole genome shotgun (WGS) entry which is preliminary data.</text>
</comment>
<feature type="transmembrane region" description="Helical" evidence="1">
    <location>
        <begin position="6"/>
        <end position="21"/>
    </location>
</feature>
<keyword evidence="1" id="KW-0472">Membrane</keyword>
<feature type="non-terminal residue" evidence="2">
    <location>
        <position position="275"/>
    </location>
</feature>
<feature type="transmembrane region" description="Helical" evidence="1">
    <location>
        <begin position="218"/>
        <end position="238"/>
    </location>
</feature>
<feature type="transmembrane region" description="Helical" evidence="1">
    <location>
        <begin position="26"/>
        <end position="48"/>
    </location>
</feature>
<dbReference type="Proteomes" id="UP000064249">
    <property type="component" value="Unassembled WGS sequence"/>
</dbReference>
<protein>
    <submittedName>
        <fullName evidence="2">Putative membrane protein</fullName>
    </submittedName>
</protein>